<gene>
    <name evidence="1" type="ORF">L3Q82_026323</name>
</gene>
<keyword evidence="2" id="KW-1185">Reference proteome</keyword>
<dbReference type="Proteomes" id="UP000831701">
    <property type="component" value="Chromosome 9"/>
</dbReference>
<name>A0ACB8WIG6_9TELE</name>
<evidence type="ECO:0000313" key="1">
    <source>
        <dbReference type="EMBL" id="KAI3367465.1"/>
    </source>
</evidence>
<comment type="caution">
    <text evidence="1">The sequence shown here is derived from an EMBL/GenBank/DDBJ whole genome shotgun (WGS) entry which is preliminary data.</text>
</comment>
<proteinExistence type="predicted"/>
<protein>
    <submittedName>
        <fullName evidence="1">Uncharacterized protein</fullName>
    </submittedName>
</protein>
<accession>A0ACB8WIG6</accession>
<dbReference type="EMBL" id="CM041539">
    <property type="protein sequence ID" value="KAI3367465.1"/>
    <property type="molecule type" value="Genomic_DNA"/>
</dbReference>
<evidence type="ECO:0000313" key="2">
    <source>
        <dbReference type="Proteomes" id="UP000831701"/>
    </source>
</evidence>
<reference evidence="1" key="1">
    <citation type="submission" date="2022-04" db="EMBL/GenBank/DDBJ databases">
        <title>Jade perch genome.</title>
        <authorList>
            <person name="Chao B."/>
        </authorList>
    </citation>
    <scope>NUCLEOTIDE SEQUENCE</scope>
    <source>
        <strain evidence="1">CB-2022</strain>
    </source>
</reference>
<organism evidence="1 2">
    <name type="scientific">Scortum barcoo</name>
    <name type="common">barcoo grunter</name>
    <dbReference type="NCBI Taxonomy" id="214431"/>
    <lineage>
        <taxon>Eukaryota</taxon>
        <taxon>Metazoa</taxon>
        <taxon>Chordata</taxon>
        <taxon>Craniata</taxon>
        <taxon>Vertebrata</taxon>
        <taxon>Euteleostomi</taxon>
        <taxon>Actinopterygii</taxon>
        <taxon>Neopterygii</taxon>
        <taxon>Teleostei</taxon>
        <taxon>Neoteleostei</taxon>
        <taxon>Acanthomorphata</taxon>
        <taxon>Eupercaria</taxon>
        <taxon>Centrarchiformes</taxon>
        <taxon>Terapontoidei</taxon>
        <taxon>Terapontidae</taxon>
        <taxon>Scortum</taxon>
    </lineage>
</organism>
<sequence length="77" mass="8776">MWHREKEGRSPPPAFVYHYEQLQLQVEIPLHHLGPPLTPRMCFPVSADVKPAEAQTAGSSPFDPSADHFHGHPNLWR</sequence>